<name>A0ABY7WH18_9SPHI</name>
<sequence length="53" mass="5816">MNALYPTENWPYNHAFCANETSPYGNEAQILSTFATVITHLTPTSEKGGIAEN</sequence>
<gene>
    <name evidence="1" type="ORF">PQ465_00290</name>
</gene>
<proteinExistence type="predicted"/>
<keyword evidence="2" id="KW-1185">Reference proteome</keyword>
<reference evidence="1 2" key="1">
    <citation type="submission" date="2023-02" db="EMBL/GenBank/DDBJ databases">
        <title>Genome sequence of Sphingobacterium sp. KACC 22765.</title>
        <authorList>
            <person name="Kim S."/>
            <person name="Heo J."/>
            <person name="Kwon S.-W."/>
        </authorList>
    </citation>
    <scope>NUCLEOTIDE SEQUENCE [LARGE SCALE GENOMIC DNA]</scope>
    <source>
        <strain evidence="1 2">KACC 22765</strain>
    </source>
</reference>
<dbReference type="RefSeq" id="WP_274267567.1">
    <property type="nucleotide sequence ID" value="NZ_CP117880.1"/>
</dbReference>
<accession>A0ABY7WH18</accession>
<dbReference type="EMBL" id="CP117880">
    <property type="protein sequence ID" value="WDF68837.1"/>
    <property type="molecule type" value="Genomic_DNA"/>
</dbReference>
<evidence type="ECO:0000313" key="2">
    <source>
        <dbReference type="Proteomes" id="UP001221558"/>
    </source>
</evidence>
<evidence type="ECO:0000313" key="1">
    <source>
        <dbReference type="EMBL" id="WDF68837.1"/>
    </source>
</evidence>
<protein>
    <submittedName>
        <fullName evidence="1">Uncharacterized protein</fullName>
    </submittedName>
</protein>
<dbReference type="Proteomes" id="UP001221558">
    <property type="component" value="Chromosome"/>
</dbReference>
<organism evidence="1 2">
    <name type="scientific">Sphingobacterium oryzagri</name>
    <dbReference type="NCBI Taxonomy" id="3025669"/>
    <lineage>
        <taxon>Bacteria</taxon>
        <taxon>Pseudomonadati</taxon>
        <taxon>Bacteroidota</taxon>
        <taxon>Sphingobacteriia</taxon>
        <taxon>Sphingobacteriales</taxon>
        <taxon>Sphingobacteriaceae</taxon>
        <taxon>Sphingobacterium</taxon>
    </lineage>
</organism>